<dbReference type="EMBL" id="JBBWRZ010000009">
    <property type="protein sequence ID" value="KAK8229220.1"/>
    <property type="molecule type" value="Genomic_DNA"/>
</dbReference>
<dbReference type="PANTHER" id="PTHR15272:SF0">
    <property type="entry name" value="CHROMATIN ASSEMBLY FACTOR 1 SUBUNIT A"/>
    <property type="match status" value="1"/>
</dbReference>
<evidence type="ECO:0000256" key="5">
    <source>
        <dbReference type="ARBA" id="ARBA00023204"/>
    </source>
</evidence>
<evidence type="ECO:0000259" key="8">
    <source>
        <dbReference type="Pfam" id="PF11600"/>
    </source>
</evidence>
<evidence type="ECO:0000256" key="7">
    <source>
        <dbReference type="SAM" id="MobiDB-lite"/>
    </source>
</evidence>
<evidence type="ECO:0000256" key="1">
    <source>
        <dbReference type="ARBA" id="ARBA00004123"/>
    </source>
</evidence>
<feature type="compositionally biased region" description="Acidic residues" evidence="7">
    <location>
        <begin position="388"/>
        <end position="427"/>
    </location>
</feature>
<evidence type="ECO:0000313" key="12">
    <source>
        <dbReference type="Proteomes" id="UP001492380"/>
    </source>
</evidence>
<keyword evidence="2" id="KW-0235">DNA replication</keyword>
<keyword evidence="3" id="KW-0227">DNA damage</keyword>
<dbReference type="Pfam" id="PF11600">
    <property type="entry name" value="CAF1A_acidic"/>
    <property type="match status" value="1"/>
</dbReference>
<protein>
    <submittedName>
        <fullName evidence="11">Chromatin assembly factor 1 subunit A-domain-containing protein</fullName>
    </submittedName>
</protein>
<dbReference type="PANTHER" id="PTHR15272">
    <property type="entry name" value="CHROMATIN ASSEMBLY FACTOR 1 SUBUNIT A CAF-1 SUBUNIT A"/>
    <property type="match status" value="1"/>
</dbReference>
<evidence type="ECO:0000259" key="9">
    <source>
        <dbReference type="Pfam" id="PF12253"/>
    </source>
</evidence>
<dbReference type="InterPro" id="IPR021644">
    <property type="entry name" value="CAF-1_p150_acidic"/>
</dbReference>
<comment type="subcellular location">
    <subcellularLocation>
        <location evidence="1">Nucleus</location>
    </subcellularLocation>
</comment>
<feature type="compositionally biased region" description="Polar residues" evidence="7">
    <location>
        <begin position="205"/>
        <end position="222"/>
    </location>
</feature>
<dbReference type="InterPro" id="IPR048800">
    <property type="entry name" value="Cac1-like_C"/>
</dbReference>
<keyword evidence="12" id="KW-1185">Reference proteome</keyword>
<dbReference type="Pfam" id="PF12253">
    <property type="entry name" value="CAF1A_dimeriz"/>
    <property type="match status" value="1"/>
</dbReference>
<feature type="region of interest" description="Disordered" evidence="7">
    <location>
        <begin position="388"/>
        <end position="428"/>
    </location>
</feature>
<keyword evidence="6" id="KW-0539">Nucleus</keyword>
<keyword evidence="5" id="KW-0234">DNA repair</keyword>
<feature type="domain" description="Chromatin assembly factor 1 subunit Cac1-like C-terminal" evidence="10">
    <location>
        <begin position="553"/>
        <end position="607"/>
    </location>
</feature>
<sequence length="612" mass="67450">MADNPLPIESTPRKRPAPDDLESLDSASALSTPKTMESPESMRASTDGPRQNSPSPSLAGSATTPQTNGVGTHKAKKRKLTPFEKQQKQLEKEAKERVKEEKKAQAEEKKAEKVEKERAKAEKKAQADADKEEKDRVKAEKKAQADAKKREKELEKQKKEEEQAKKARSQMKLDSLFKFKPAATPAKPPASTAPSSSLQHHSTHQDTPSTSTKDKATQSGYNKTFLPYSLPSHTVLAPENHFYADLPESALRDAKARLDAIVSGNAEDAQNLIHSAIEKRDFSSLFQIPEGFREKRGFQYPSVKELVARLSGTSSEVIDLTGEASDDASRESLEKLKAIPMKYLRFWEDIRPPYFGTFTKIQSEQQARKLALNPSSKSLPEINYDYDSEAEWEDPGEGEDLDVEDEDDIESESGDDMEGFLVDDDDPAQNKRRMITGDLEPVCSGLCWETNKGSLRKADGSIETFNGWSDYKMGVLLEPQPAAIDPFSTAYWESAPAPLPATQTSRDAFGTLIASRLPLHPRLEGTMNGSQAQPAAASGAPKPPKRTVPPEILAEFKAAIDGSDLTKIGLIEALKKQFPKIPKDAISNTLPIVAHRIGAKASEKRWALLDST</sequence>
<feature type="compositionally biased region" description="Low complexity" evidence="7">
    <location>
        <begin position="180"/>
        <end position="197"/>
    </location>
</feature>
<dbReference type="Pfam" id="PF21796">
    <property type="entry name" value="Cac1_C"/>
    <property type="match status" value="1"/>
</dbReference>
<feature type="region of interest" description="Disordered" evidence="7">
    <location>
        <begin position="1"/>
        <end position="223"/>
    </location>
</feature>
<evidence type="ECO:0000256" key="4">
    <source>
        <dbReference type="ARBA" id="ARBA00023186"/>
    </source>
</evidence>
<dbReference type="InterPro" id="IPR022043">
    <property type="entry name" value="CAF1A_DD"/>
</dbReference>
<organism evidence="11 12">
    <name type="scientific">Phyllosticta capitalensis</name>
    <dbReference type="NCBI Taxonomy" id="121624"/>
    <lineage>
        <taxon>Eukaryota</taxon>
        <taxon>Fungi</taxon>
        <taxon>Dikarya</taxon>
        <taxon>Ascomycota</taxon>
        <taxon>Pezizomycotina</taxon>
        <taxon>Dothideomycetes</taxon>
        <taxon>Dothideomycetes incertae sedis</taxon>
        <taxon>Botryosphaeriales</taxon>
        <taxon>Phyllostictaceae</taxon>
        <taxon>Phyllosticta</taxon>
    </lineage>
</organism>
<evidence type="ECO:0000256" key="3">
    <source>
        <dbReference type="ARBA" id="ARBA00022763"/>
    </source>
</evidence>
<feature type="compositionally biased region" description="Polar residues" evidence="7">
    <location>
        <begin position="48"/>
        <end position="70"/>
    </location>
</feature>
<name>A0ABR1YGR1_9PEZI</name>
<comment type="caution">
    <text evidence="11">The sequence shown here is derived from an EMBL/GenBank/DDBJ whole genome shotgun (WGS) entry which is preliminary data.</text>
</comment>
<feature type="compositionally biased region" description="Low complexity" evidence="7">
    <location>
        <begin position="529"/>
        <end position="540"/>
    </location>
</feature>
<evidence type="ECO:0000256" key="2">
    <source>
        <dbReference type="ARBA" id="ARBA00022705"/>
    </source>
</evidence>
<evidence type="ECO:0000256" key="6">
    <source>
        <dbReference type="ARBA" id="ARBA00023242"/>
    </source>
</evidence>
<reference evidence="11 12" key="1">
    <citation type="submission" date="2024-04" db="EMBL/GenBank/DDBJ databases">
        <title>Phyllosticta paracitricarpa is synonymous to the EU quarantine fungus P. citricarpa based on phylogenomic analyses.</title>
        <authorList>
            <consortium name="Lawrence Berkeley National Laboratory"/>
            <person name="Van Ingen-Buijs V.A."/>
            <person name="Van Westerhoven A.C."/>
            <person name="Haridas S."/>
            <person name="Skiadas P."/>
            <person name="Martin F."/>
            <person name="Groenewald J.Z."/>
            <person name="Crous P.W."/>
            <person name="Seidl M.F."/>
        </authorList>
    </citation>
    <scope>NUCLEOTIDE SEQUENCE [LARGE SCALE GENOMIC DNA]</scope>
    <source>
        <strain evidence="11 12">CBS 123374</strain>
    </source>
</reference>
<feature type="compositionally biased region" description="Basic and acidic residues" evidence="7">
    <location>
        <begin position="81"/>
        <end position="165"/>
    </location>
</feature>
<proteinExistence type="predicted"/>
<keyword evidence="4" id="KW-0143">Chaperone</keyword>
<feature type="region of interest" description="Disordered" evidence="7">
    <location>
        <begin position="523"/>
        <end position="547"/>
    </location>
</feature>
<evidence type="ECO:0000313" key="11">
    <source>
        <dbReference type="EMBL" id="KAK8229220.1"/>
    </source>
</evidence>
<accession>A0ABR1YGR1</accession>
<evidence type="ECO:0000259" key="10">
    <source>
        <dbReference type="Pfam" id="PF21796"/>
    </source>
</evidence>
<feature type="domain" description="Chromatin assembly factor 1 subunit A dimerization" evidence="9">
    <location>
        <begin position="342"/>
        <end position="416"/>
    </location>
</feature>
<dbReference type="Proteomes" id="UP001492380">
    <property type="component" value="Unassembled WGS sequence"/>
</dbReference>
<gene>
    <name evidence="11" type="ORF">HDK90DRAFT_504688</name>
</gene>
<feature type="domain" description="Chromatin assembly factor 1 p150 subunit acidic region" evidence="8">
    <location>
        <begin position="74"/>
        <end position="191"/>
    </location>
</feature>